<reference evidence="4 5" key="1">
    <citation type="submission" date="2023-02" db="EMBL/GenBank/DDBJ databases">
        <title>Genome sequence of Mucilaginibacter jinjuensis strain KACC 16571.</title>
        <authorList>
            <person name="Kim S."/>
            <person name="Heo J."/>
            <person name="Kwon S.-W."/>
        </authorList>
    </citation>
    <scope>NUCLEOTIDE SEQUENCE [LARGE SCALE GENOMIC DNA]</scope>
    <source>
        <strain evidence="4 5">KACC 16571</strain>
    </source>
</reference>
<keyword evidence="5" id="KW-1185">Reference proteome</keyword>
<dbReference type="EMBL" id="CP117167">
    <property type="protein sequence ID" value="WCT11217.1"/>
    <property type="molecule type" value="Genomic_DNA"/>
</dbReference>
<organism evidence="4 5">
    <name type="scientific">Mucilaginibacter jinjuensis</name>
    <dbReference type="NCBI Taxonomy" id="1176721"/>
    <lineage>
        <taxon>Bacteria</taxon>
        <taxon>Pseudomonadati</taxon>
        <taxon>Bacteroidota</taxon>
        <taxon>Sphingobacteriia</taxon>
        <taxon>Sphingobacteriales</taxon>
        <taxon>Sphingobacteriaceae</taxon>
        <taxon>Mucilaginibacter</taxon>
    </lineage>
</organism>
<dbReference type="InterPro" id="IPR036770">
    <property type="entry name" value="Ankyrin_rpt-contain_sf"/>
</dbReference>
<dbReference type="SUPFAM" id="SSF48403">
    <property type="entry name" value="Ankyrin repeat"/>
    <property type="match status" value="1"/>
</dbReference>
<keyword evidence="1" id="KW-0677">Repeat</keyword>
<evidence type="ECO:0000256" key="2">
    <source>
        <dbReference type="ARBA" id="ARBA00023043"/>
    </source>
</evidence>
<evidence type="ECO:0000256" key="3">
    <source>
        <dbReference type="PROSITE-ProRule" id="PRU00023"/>
    </source>
</evidence>
<dbReference type="PANTHER" id="PTHR24173">
    <property type="entry name" value="ANKYRIN REPEAT CONTAINING"/>
    <property type="match status" value="1"/>
</dbReference>
<dbReference type="SMART" id="SM00248">
    <property type="entry name" value="ANK"/>
    <property type="match status" value="4"/>
</dbReference>
<dbReference type="PROSITE" id="PS50297">
    <property type="entry name" value="ANK_REP_REGION"/>
    <property type="match status" value="2"/>
</dbReference>
<proteinExistence type="predicted"/>
<evidence type="ECO:0000313" key="4">
    <source>
        <dbReference type="EMBL" id="WCT11217.1"/>
    </source>
</evidence>
<dbReference type="PRINTS" id="PR01415">
    <property type="entry name" value="ANKYRIN"/>
</dbReference>
<dbReference type="Gene3D" id="1.25.40.20">
    <property type="entry name" value="Ankyrin repeat-containing domain"/>
    <property type="match status" value="2"/>
</dbReference>
<feature type="repeat" description="ANK" evidence="3">
    <location>
        <begin position="161"/>
        <end position="193"/>
    </location>
</feature>
<keyword evidence="2 3" id="KW-0040">ANK repeat</keyword>
<protein>
    <submittedName>
        <fullName evidence="4">Ankyrin repeat domain-containing protein</fullName>
    </submittedName>
</protein>
<accession>A0ABY7T675</accession>
<dbReference type="Pfam" id="PF12796">
    <property type="entry name" value="Ank_2"/>
    <property type="match status" value="1"/>
</dbReference>
<dbReference type="PANTHER" id="PTHR24173:SF74">
    <property type="entry name" value="ANKYRIN REPEAT DOMAIN-CONTAINING PROTEIN 16"/>
    <property type="match status" value="1"/>
</dbReference>
<dbReference type="InterPro" id="IPR002110">
    <property type="entry name" value="Ankyrin_rpt"/>
</dbReference>
<dbReference type="Proteomes" id="UP001216139">
    <property type="component" value="Chromosome"/>
</dbReference>
<sequence>MSVEQLEEYIAADDLAGIKTLLTQHPDLATSSTSYNVSPLLLACYFKKPQSADVILGFLKEINLYEASAVGKFDAVAYLVQTHPDDVNSYAPDGFTPLGLAAFFGHLEVARYLVLKGADVNLPADNGFRVAPIHSSVAGNFTAITKLLIDSGANVNVIQQAGVTPLHSAAQNGNLDILIMLLEAGASVEARMEGGKLPADLAREKGFTEIADILS</sequence>
<evidence type="ECO:0000256" key="1">
    <source>
        <dbReference type="ARBA" id="ARBA00022737"/>
    </source>
</evidence>
<evidence type="ECO:0000313" key="5">
    <source>
        <dbReference type="Proteomes" id="UP001216139"/>
    </source>
</evidence>
<gene>
    <name evidence="4" type="ORF">PQO05_20980</name>
</gene>
<dbReference type="Pfam" id="PF13857">
    <property type="entry name" value="Ank_5"/>
    <property type="match status" value="1"/>
</dbReference>
<name>A0ABY7T675_9SPHI</name>
<feature type="repeat" description="ANK" evidence="3">
    <location>
        <begin position="93"/>
        <end position="125"/>
    </location>
</feature>
<dbReference type="RefSeq" id="WP_273629409.1">
    <property type="nucleotide sequence ID" value="NZ_CP117167.1"/>
</dbReference>
<dbReference type="PROSITE" id="PS50088">
    <property type="entry name" value="ANK_REPEAT"/>
    <property type="match status" value="2"/>
</dbReference>